<accession>I3SPB1</accession>
<evidence type="ECO:0000313" key="2">
    <source>
        <dbReference type="EMBL" id="AFK42103.1"/>
    </source>
</evidence>
<organism evidence="2">
    <name type="scientific">Lotus japonicus</name>
    <name type="common">Lotus corniculatus var. japonicus</name>
    <dbReference type="NCBI Taxonomy" id="34305"/>
    <lineage>
        <taxon>Eukaryota</taxon>
        <taxon>Viridiplantae</taxon>
        <taxon>Streptophyta</taxon>
        <taxon>Embryophyta</taxon>
        <taxon>Tracheophyta</taxon>
        <taxon>Spermatophyta</taxon>
        <taxon>Magnoliopsida</taxon>
        <taxon>eudicotyledons</taxon>
        <taxon>Gunneridae</taxon>
        <taxon>Pentapetalae</taxon>
        <taxon>rosids</taxon>
        <taxon>fabids</taxon>
        <taxon>Fabales</taxon>
        <taxon>Fabaceae</taxon>
        <taxon>Papilionoideae</taxon>
        <taxon>50 kb inversion clade</taxon>
        <taxon>NPAAA clade</taxon>
        <taxon>Hologalegina</taxon>
        <taxon>robinioid clade</taxon>
        <taxon>Loteae</taxon>
        <taxon>Lotus</taxon>
    </lineage>
</organism>
<proteinExistence type="evidence at transcript level"/>
<feature type="compositionally biased region" description="Polar residues" evidence="1">
    <location>
        <begin position="1"/>
        <end position="28"/>
    </location>
</feature>
<dbReference type="EMBL" id="BT142309">
    <property type="protein sequence ID" value="AFK42103.1"/>
    <property type="molecule type" value="mRNA"/>
</dbReference>
<evidence type="ECO:0000256" key="1">
    <source>
        <dbReference type="SAM" id="MobiDB-lite"/>
    </source>
</evidence>
<sequence length="94" mass="10437">MWSLINQPPSSGSVPIPSKPTNHLTPSHPSFPRHLLKHKRSRFHVPISHVPTNHGIPSHDISLRHCVEQLAGIPNDAAFSIRCDQRSSDEDIAV</sequence>
<feature type="region of interest" description="Disordered" evidence="1">
    <location>
        <begin position="1"/>
        <end position="33"/>
    </location>
</feature>
<name>I3SPB1_LOTJA</name>
<protein>
    <submittedName>
        <fullName evidence="2">Uncharacterized protein</fullName>
    </submittedName>
</protein>
<reference evidence="2" key="1">
    <citation type="submission" date="2012-05" db="EMBL/GenBank/DDBJ databases">
        <authorList>
            <person name="Krishnakumar V."/>
            <person name="Cheung F."/>
            <person name="Xiao Y."/>
            <person name="Chan A."/>
            <person name="Moskal W.A."/>
            <person name="Town C.D."/>
        </authorList>
    </citation>
    <scope>NUCLEOTIDE SEQUENCE</scope>
</reference>
<dbReference type="AlphaFoldDB" id="I3SPB1"/>